<sequence>MLLESDFFVGVSPSSFSINVALKHHLQTDDVHTRAWRVGGSGDGLSWLTGNYEKYWGNWLFMFDGM</sequence>
<keyword evidence="2" id="KW-1185">Reference proteome</keyword>
<comment type="caution">
    <text evidence="1">The sequence shown here is derived from an EMBL/GenBank/DDBJ whole genome shotgun (WGS) entry which is preliminary data.</text>
</comment>
<evidence type="ECO:0000313" key="1">
    <source>
        <dbReference type="EMBL" id="KAK8056206.1"/>
    </source>
</evidence>
<dbReference type="EMBL" id="JAQQWK010000001">
    <property type="protein sequence ID" value="KAK8056206.1"/>
    <property type="molecule type" value="Genomic_DNA"/>
</dbReference>
<accession>A0ABR1UBE3</accession>
<proteinExistence type="predicted"/>
<reference evidence="1 2" key="1">
    <citation type="submission" date="2023-01" db="EMBL/GenBank/DDBJ databases">
        <title>Analysis of 21 Apiospora genomes using comparative genomics revels a genus with tremendous synthesis potential of carbohydrate active enzymes and secondary metabolites.</title>
        <authorList>
            <person name="Sorensen T."/>
        </authorList>
    </citation>
    <scope>NUCLEOTIDE SEQUENCE [LARGE SCALE GENOMIC DNA]</scope>
    <source>
        <strain evidence="1 2">CBS 33761</strain>
    </source>
</reference>
<protein>
    <submittedName>
        <fullName evidence="1">Uncharacterized protein</fullName>
    </submittedName>
</protein>
<gene>
    <name evidence="1" type="ORF">PG993_001433</name>
</gene>
<evidence type="ECO:0000313" key="2">
    <source>
        <dbReference type="Proteomes" id="UP001444661"/>
    </source>
</evidence>
<dbReference type="Proteomes" id="UP001444661">
    <property type="component" value="Unassembled WGS sequence"/>
</dbReference>
<name>A0ABR1UBE3_9PEZI</name>
<organism evidence="1 2">
    <name type="scientific">Apiospora rasikravindrae</name>
    <dbReference type="NCBI Taxonomy" id="990691"/>
    <lineage>
        <taxon>Eukaryota</taxon>
        <taxon>Fungi</taxon>
        <taxon>Dikarya</taxon>
        <taxon>Ascomycota</taxon>
        <taxon>Pezizomycotina</taxon>
        <taxon>Sordariomycetes</taxon>
        <taxon>Xylariomycetidae</taxon>
        <taxon>Amphisphaeriales</taxon>
        <taxon>Apiosporaceae</taxon>
        <taxon>Apiospora</taxon>
    </lineage>
</organism>